<dbReference type="GO" id="GO:0005886">
    <property type="term" value="C:plasma membrane"/>
    <property type="evidence" value="ECO:0007669"/>
    <property type="project" value="UniProtKB-SubCell"/>
</dbReference>
<gene>
    <name evidence="10" type="ORF">AVDCRST_MAG73-1283</name>
</gene>
<evidence type="ECO:0000256" key="2">
    <source>
        <dbReference type="ARBA" id="ARBA00022475"/>
    </source>
</evidence>
<protein>
    <recommendedName>
        <fullName evidence="11">ABC transporter, fused permease protein</fullName>
    </recommendedName>
</protein>
<feature type="domain" description="MacB-like periplasmic core" evidence="9">
    <location>
        <begin position="431"/>
        <end position="628"/>
    </location>
</feature>
<evidence type="ECO:0000313" key="10">
    <source>
        <dbReference type="EMBL" id="CAA9534859.1"/>
    </source>
</evidence>
<comment type="similarity">
    <text evidence="6">Belongs to the ABC-4 integral membrane protein family.</text>
</comment>
<feature type="transmembrane region" description="Helical" evidence="7">
    <location>
        <begin position="335"/>
        <end position="353"/>
    </location>
</feature>
<evidence type="ECO:0000256" key="6">
    <source>
        <dbReference type="ARBA" id="ARBA00038076"/>
    </source>
</evidence>
<comment type="subcellular location">
    <subcellularLocation>
        <location evidence="1">Cell membrane</location>
        <topology evidence="1">Multi-pass membrane protein</topology>
    </subcellularLocation>
</comment>
<dbReference type="GO" id="GO:0022857">
    <property type="term" value="F:transmembrane transporter activity"/>
    <property type="evidence" value="ECO:0007669"/>
    <property type="project" value="TreeGrafter"/>
</dbReference>
<feature type="transmembrane region" description="Helical" evidence="7">
    <location>
        <begin position="657"/>
        <end position="679"/>
    </location>
</feature>
<dbReference type="InterPro" id="IPR050250">
    <property type="entry name" value="Macrolide_Exporter_MacB"/>
</dbReference>
<evidence type="ECO:0000259" key="9">
    <source>
        <dbReference type="Pfam" id="PF12704"/>
    </source>
</evidence>
<evidence type="ECO:0000256" key="1">
    <source>
        <dbReference type="ARBA" id="ARBA00004651"/>
    </source>
</evidence>
<feature type="domain" description="ABC3 transporter permease C-terminal" evidence="8">
    <location>
        <begin position="265"/>
        <end position="384"/>
    </location>
</feature>
<accession>A0A6J4TYA3</accession>
<evidence type="ECO:0000259" key="8">
    <source>
        <dbReference type="Pfam" id="PF02687"/>
    </source>
</evidence>
<dbReference type="InterPro" id="IPR003838">
    <property type="entry name" value="ABC3_permease_C"/>
</dbReference>
<feature type="transmembrane region" description="Helical" evidence="7">
    <location>
        <begin position="430"/>
        <end position="450"/>
    </location>
</feature>
<dbReference type="InterPro" id="IPR025857">
    <property type="entry name" value="MacB_PCD"/>
</dbReference>
<evidence type="ECO:0008006" key="11">
    <source>
        <dbReference type="Google" id="ProtNLM"/>
    </source>
</evidence>
<feature type="transmembrane region" description="Helical" evidence="7">
    <location>
        <begin position="305"/>
        <end position="328"/>
    </location>
</feature>
<keyword evidence="5 7" id="KW-0472">Membrane</keyword>
<evidence type="ECO:0000256" key="4">
    <source>
        <dbReference type="ARBA" id="ARBA00022989"/>
    </source>
</evidence>
<feature type="transmembrane region" description="Helical" evidence="7">
    <location>
        <begin position="30"/>
        <end position="49"/>
    </location>
</feature>
<organism evidence="10">
    <name type="scientific">uncultured Thermomicrobiales bacterium</name>
    <dbReference type="NCBI Taxonomy" id="1645740"/>
    <lineage>
        <taxon>Bacteria</taxon>
        <taxon>Pseudomonadati</taxon>
        <taxon>Thermomicrobiota</taxon>
        <taxon>Thermomicrobia</taxon>
        <taxon>Thermomicrobiales</taxon>
        <taxon>environmental samples</taxon>
    </lineage>
</organism>
<dbReference type="AlphaFoldDB" id="A0A6J4TYA3"/>
<keyword evidence="3 7" id="KW-0812">Transmembrane</keyword>
<feature type="transmembrane region" description="Helical" evidence="7">
    <location>
        <begin position="259"/>
        <end position="285"/>
    </location>
</feature>
<reference evidence="10" key="1">
    <citation type="submission" date="2020-02" db="EMBL/GenBank/DDBJ databases">
        <authorList>
            <person name="Meier V. D."/>
        </authorList>
    </citation>
    <scope>NUCLEOTIDE SEQUENCE</scope>
    <source>
        <strain evidence="10">AVDCRST_MAG73</strain>
    </source>
</reference>
<sequence length="786" mass="80517">MRPRFAHPPPRPVLLAKIRRDLGRRRARTFLTLLGIVVGVAGVVAVSAVSRQLAVAQARLDTAPDRPTLTVATAPIRDTAASALGRAIAADAVEARTALDTAFSDGGPWRNSLLIAFAADREGLSRPILLAGRWPGPGEIAFDRGVADLAAVSLGDLVAVRTAAGSPIVELRVVGLSRTPGALAAGILNRVTAYAAPAEVAALAGAPGANRILIRLPASIEPAAAAATLTDRLDRRGIAHGPVEQLDAAAAGSRELRTLLWLLGAFSALGLALGAFLVANTVAAAVQEELPQIGAVKALGATRGWIVATYLTPALVLGAAGSGVGLALGVTGGQLLARFLTGLLGYPLPALSVTGRDAGFALVVGLGVPVLAAAGPVWFAARRPAASLLRSTGLVAAGGRRWDALPRLIGRGWPLAALALRNALRRRLRAGLTVTLIAIAVAAAVAAGALSASLDRTVATLYDRYGADVWVPFDGGADAPLARAVARLPEVAAAESWARGTGYGGGRSLDLWIVPPETAIYRHRVLAGRWLIGGDPRTVVATANLAADLGLRPGDTLPVDIGRDTRDLTVVGIVDDESTELGRGEAGKLFLSPQTLAGFGGRQGFAFLAVALHRHTERDVDAAIAAIEDRFAERQPRPYAAYTDRASTARALAVLTLLLRAMVVLIGAIGLVGIVNTLVLNGSERRRETGVARALGARGVHVVAVVAGEAVVLGLLGYAAGIAVGYPLALVLVHATGAILFGLTFALPVGFLAGALVVVLLASAAAAAGPAWAATRVRPVTVVRYG</sequence>
<feature type="transmembrane region" description="Helical" evidence="7">
    <location>
        <begin position="359"/>
        <end position="381"/>
    </location>
</feature>
<evidence type="ECO:0000256" key="3">
    <source>
        <dbReference type="ARBA" id="ARBA00022692"/>
    </source>
</evidence>
<feature type="domain" description="ABC3 transporter permease C-terminal" evidence="8">
    <location>
        <begin position="662"/>
        <end position="776"/>
    </location>
</feature>
<dbReference type="Pfam" id="PF02687">
    <property type="entry name" value="FtsX"/>
    <property type="match status" value="2"/>
</dbReference>
<dbReference type="Pfam" id="PF12704">
    <property type="entry name" value="MacB_PCD"/>
    <property type="match status" value="1"/>
</dbReference>
<name>A0A6J4TYA3_9BACT</name>
<feature type="transmembrane region" description="Helical" evidence="7">
    <location>
        <begin position="738"/>
        <end position="768"/>
    </location>
</feature>
<evidence type="ECO:0000256" key="7">
    <source>
        <dbReference type="SAM" id="Phobius"/>
    </source>
</evidence>
<dbReference type="EMBL" id="CADCWE010000081">
    <property type="protein sequence ID" value="CAA9534859.1"/>
    <property type="molecule type" value="Genomic_DNA"/>
</dbReference>
<dbReference type="PANTHER" id="PTHR30572:SF4">
    <property type="entry name" value="ABC TRANSPORTER PERMEASE YTRF"/>
    <property type="match status" value="1"/>
</dbReference>
<keyword evidence="2" id="KW-1003">Cell membrane</keyword>
<proteinExistence type="inferred from homology"/>
<feature type="transmembrane region" description="Helical" evidence="7">
    <location>
        <begin position="700"/>
        <end position="726"/>
    </location>
</feature>
<dbReference type="PANTHER" id="PTHR30572">
    <property type="entry name" value="MEMBRANE COMPONENT OF TRANSPORTER-RELATED"/>
    <property type="match status" value="1"/>
</dbReference>
<keyword evidence="4 7" id="KW-1133">Transmembrane helix</keyword>
<evidence type="ECO:0000256" key="5">
    <source>
        <dbReference type="ARBA" id="ARBA00023136"/>
    </source>
</evidence>